<feature type="signal peptide" evidence="11">
    <location>
        <begin position="1"/>
        <end position="22"/>
    </location>
</feature>
<dbReference type="InterPro" id="IPR022353">
    <property type="entry name" value="Insulin_CS"/>
</dbReference>
<evidence type="ECO:0000313" key="13">
    <source>
        <dbReference type="Ensembl" id="ENSJJAP00000013181.1"/>
    </source>
</evidence>
<keyword evidence="6" id="KW-0372">Hormone</keyword>
<feature type="chain" id="PRO_5034041695" description="Relaxin-3" evidence="11">
    <location>
        <begin position="23"/>
        <end position="137"/>
    </location>
</feature>
<evidence type="ECO:0000256" key="6">
    <source>
        <dbReference type="ARBA" id="ARBA00022702"/>
    </source>
</evidence>
<protein>
    <recommendedName>
        <fullName evidence="9">Relaxin-3</fullName>
    </recommendedName>
</protein>
<evidence type="ECO:0000259" key="12">
    <source>
        <dbReference type="SMART" id="SM00078"/>
    </source>
</evidence>
<keyword evidence="14" id="KW-1185">Reference proteome</keyword>
<evidence type="ECO:0000256" key="11">
    <source>
        <dbReference type="SAM" id="SignalP"/>
    </source>
</evidence>
<dbReference type="CDD" id="cd04365">
    <property type="entry name" value="IlGF_relaxin_like"/>
    <property type="match status" value="1"/>
</dbReference>
<dbReference type="Pfam" id="PF00049">
    <property type="entry name" value="Insulin"/>
    <property type="match status" value="1"/>
</dbReference>
<dbReference type="InterPro" id="IPR036438">
    <property type="entry name" value="Insulin-like_sf"/>
</dbReference>
<evidence type="ECO:0000256" key="3">
    <source>
        <dbReference type="ARBA" id="ARBA00011207"/>
    </source>
</evidence>
<keyword evidence="7 11" id="KW-0732">Signal</keyword>
<dbReference type="Proteomes" id="UP000694385">
    <property type="component" value="Unassembled WGS sequence"/>
</dbReference>
<dbReference type="SMART" id="SM00078">
    <property type="entry name" value="IlGF"/>
    <property type="match status" value="1"/>
</dbReference>
<reference evidence="13" key="1">
    <citation type="submission" date="2025-08" db="UniProtKB">
        <authorList>
            <consortium name="Ensembl"/>
        </authorList>
    </citation>
    <scope>IDENTIFICATION</scope>
</reference>
<comment type="subunit">
    <text evidence="3">Heterodimer of a B chain and an A chain linked by two disulfide bonds.</text>
</comment>
<dbReference type="InterPro" id="IPR022352">
    <property type="entry name" value="Ins/IGF/rlx"/>
</dbReference>
<evidence type="ECO:0000256" key="1">
    <source>
        <dbReference type="ARBA" id="ARBA00004613"/>
    </source>
</evidence>
<evidence type="ECO:0000313" key="14">
    <source>
        <dbReference type="Proteomes" id="UP000694385"/>
    </source>
</evidence>
<dbReference type="GO" id="GO:0005179">
    <property type="term" value="F:hormone activity"/>
    <property type="evidence" value="ECO:0007669"/>
    <property type="project" value="UniProtKB-KW"/>
</dbReference>
<reference evidence="13" key="2">
    <citation type="submission" date="2025-09" db="UniProtKB">
        <authorList>
            <consortium name="Ensembl"/>
        </authorList>
    </citation>
    <scope>IDENTIFICATION</scope>
</reference>
<keyword evidence="4 10" id="KW-0964">Secreted</keyword>
<evidence type="ECO:0000256" key="9">
    <source>
        <dbReference type="ARBA" id="ARBA00040355"/>
    </source>
</evidence>
<dbReference type="GO" id="GO:0001664">
    <property type="term" value="F:G protein-coupled receptor binding"/>
    <property type="evidence" value="ECO:0007669"/>
    <property type="project" value="TreeGrafter"/>
</dbReference>
<comment type="similarity">
    <text evidence="2 10">Belongs to the insulin family.</text>
</comment>
<evidence type="ECO:0000256" key="7">
    <source>
        <dbReference type="ARBA" id="ARBA00022729"/>
    </source>
</evidence>
<dbReference type="PROSITE" id="PS00262">
    <property type="entry name" value="INSULIN"/>
    <property type="match status" value="1"/>
</dbReference>
<dbReference type="AlphaFoldDB" id="A0A8C5KSN8"/>
<name>A0A8C5KSN8_JACJA</name>
<dbReference type="SUPFAM" id="SSF56994">
    <property type="entry name" value="Insulin-like"/>
    <property type="match status" value="1"/>
</dbReference>
<evidence type="ECO:0000256" key="4">
    <source>
        <dbReference type="ARBA" id="ARBA00022525"/>
    </source>
</evidence>
<dbReference type="PRINTS" id="PR00276">
    <property type="entry name" value="INSULINFAMLY"/>
</dbReference>
<feature type="domain" description="Insulin-like" evidence="12">
    <location>
        <begin position="27"/>
        <end position="137"/>
    </location>
</feature>
<dbReference type="GeneTree" id="ENSGT00940000154396"/>
<dbReference type="InterPro" id="IPR051777">
    <property type="entry name" value="Insulin-like_neuro_ligands"/>
</dbReference>
<evidence type="ECO:0000256" key="10">
    <source>
        <dbReference type="RuleBase" id="RU000406"/>
    </source>
</evidence>
<comment type="subcellular location">
    <subcellularLocation>
        <location evidence="1 10">Secreted</location>
    </subcellularLocation>
</comment>
<dbReference type="Ensembl" id="ENSJJAT00000019670.1">
    <property type="protein sequence ID" value="ENSJJAP00000013181.1"/>
    <property type="gene ID" value="ENSJJAG00000016021.1"/>
</dbReference>
<dbReference type="PANTHER" id="PTHR20968:SF0">
    <property type="entry name" value="RELAXIN-3"/>
    <property type="match status" value="1"/>
</dbReference>
<accession>A0A8C5KSN8</accession>
<dbReference type="Gene3D" id="1.10.100.10">
    <property type="entry name" value="Insulin-like"/>
    <property type="match status" value="1"/>
</dbReference>
<sequence length="137" mass="15090">MAPGRLLLLLLTLCVLSRELQARPFAVKLCGREFIRAVIFTCGGSRWRRAEALPRQDAEDTFSEANMEADSLAGEVDETLSSSEWLALTRSLQAFYGAPRSWQSPAGVLRDSRDVLTGLSTNCCKWGCSRSDISSLC</sequence>
<proteinExistence type="inferred from homology"/>
<evidence type="ECO:0000256" key="8">
    <source>
        <dbReference type="ARBA" id="ARBA00023157"/>
    </source>
</evidence>
<organism evidence="13 14">
    <name type="scientific">Jaculus jaculus</name>
    <name type="common">Lesser Egyptian jerboa</name>
    <dbReference type="NCBI Taxonomy" id="51337"/>
    <lineage>
        <taxon>Eukaryota</taxon>
        <taxon>Metazoa</taxon>
        <taxon>Chordata</taxon>
        <taxon>Craniata</taxon>
        <taxon>Vertebrata</taxon>
        <taxon>Euteleostomi</taxon>
        <taxon>Mammalia</taxon>
        <taxon>Eutheria</taxon>
        <taxon>Euarchontoglires</taxon>
        <taxon>Glires</taxon>
        <taxon>Rodentia</taxon>
        <taxon>Myomorpha</taxon>
        <taxon>Dipodoidea</taxon>
        <taxon>Dipodidae</taxon>
        <taxon>Dipodinae</taxon>
        <taxon>Jaculus</taxon>
    </lineage>
</organism>
<dbReference type="GO" id="GO:0005576">
    <property type="term" value="C:extracellular region"/>
    <property type="evidence" value="ECO:0007669"/>
    <property type="project" value="UniProtKB-SubCell"/>
</dbReference>
<dbReference type="PANTHER" id="PTHR20968">
    <property type="entry name" value="ILGF DOMAIN-CONTAINING PROTEIN"/>
    <property type="match status" value="1"/>
</dbReference>
<keyword evidence="8" id="KW-1015">Disulfide bond</keyword>
<evidence type="ECO:0000256" key="5">
    <source>
        <dbReference type="ARBA" id="ARBA00022685"/>
    </source>
</evidence>
<dbReference type="InterPro" id="IPR016179">
    <property type="entry name" value="Insulin-like"/>
</dbReference>
<dbReference type="OMA" id="SNACCKL"/>
<keyword evidence="5" id="KW-0165">Cleavage on pair of basic residues</keyword>
<evidence type="ECO:0000256" key="2">
    <source>
        <dbReference type="ARBA" id="ARBA00009034"/>
    </source>
</evidence>